<dbReference type="NCBIfam" id="TIGR00422">
    <property type="entry name" value="valS"/>
    <property type="match status" value="1"/>
</dbReference>
<reference evidence="16" key="1">
    <citation type="submission" date="2011-01" db="EMBL/GenBank/DDBJ databases">
        <title>Complete sequence of chromosome of Thermovibrio ammonificans HB-1.</title>
        <authorList>
            <consortium name="US DOE Joint Genome Institute"/>
            <person name="Lucas S."/>
            <person name="Copeland A."/>
            <person name="Lapidus A."/>
            <person name="Cheng J.-F."/>
            <person name="Goodwin L."/>
            <person name="Pitluck S."/>
            <person name="Davenport K."/>
            <person name="Detter J.C."/>
            <person name="Han C."/>
            <person name="Tapia R."/>
            <person name="Land M."/>
            <person name="Hauser L."/>
            <person name="Kyrpides N."/>
            <person name="Ivanova N."/>
            <person name="Ovchinnikova G."/>
            <person name="Vetriani C."/>
            <person name="Woyke T."/>
        </authorList>
    </citation>
    <scope>NUCLEOTIDE SEQUENCE [LARGE SCALE GENOMIC DNA]</scope>
    <source>
        <strain evidence="16">HB-1</strain>
    </source>
</reference>
<dbReference type="InterPro" id="IPR002303">
    <property type="entry name" value="Valyl-tRNA_ligase"/>
</dbReference>
<dbReference type="HOGENOM" id="CLU_001493_0_2_0"/>
<evidence type="ECO:0000256" key="4">
    <source>
        <dbReference type="ARBA" id="ARBA00022598"/>
    </source>
</evidence>
<evidence type="ECO:0000259" key="14">
    <source>
        <dbReference type="Pfam" id="PF08264"/>
    </source>
</evidence>
<dbReference type="PRINTS" id="PR00986">
    <property type="entry name" value="TRNASYNTHVAL"/>
</dbReference>
<dbReference type="Gene3D" id="1.10.287.380">
    <property type="entry name" value="Valyl-tRNA synthetase, C-terminal domain"/>
    <property type="match status" value="1"/>
</dbReference>
<dbReference type="EC" id="6.1.1.9" evidence="12"/>
<feature type="domain" description="Methionyl/Valyl/Leucyl/Isoleucyl-tRNA synthetase anticodon-binding" evidence="14">
    <location>
        <begin position="607"/>
        <end position="754"/>
    </location>
</feature>
<evidence type="ECO:0000256" key="2">
    <source>
        <dbReference type="ARBA" id="ARBA00011245"/>
    </source>
</evidence>
<name>E8T5H8_THEA1</name>
<dbReference type="Gene3D" id="1.10.730.10">
    <property type="entry name" value="Isoleucyl-tRNA Synthetase, Domain 1"/>
    <property type="match status" value="1"/>
</dbReference>
<evidence type="ECO:0000256" key="9">
    <source>
        <dbReference type="ARBA" id="ARBA00023146"/>
    </source>
</evidence>
<dbReference type="EMBL" id="CP002444">
    <property type="protein sequence ID" value="ADU97632.1"/>
    <property type="molecule type" value="Genomic_DNA"/>
</dbReference>
<dbReference type="SUPFAM" id="SSF46589">
    <property type="entry name" value="tRNA-binding arm"/>
    <property type="match status" value="1"/>
</dbReference>
<keyword evidence="17" id="KW-1185">Reference proteome</keyword>
<dbReference type="GO" id="GO:0006438">
    <property type="term" value="P:valyl-tRNA aminoacylation"/>
    <property type="evidence" value="ECO:0007669"/>
    <property type="project" value="UniProtKB-UniRule"/>
</dbReference>
<comment type="subunit">
    <text evidence="2 12">Monomer.</text>
</comment>
<comment type="similarity">
    <text evidence="11 12">Belongs to the class-I aminoacyl-tRNA synthetase family. ValS type 1 subfamily.</text>
</comment>
<organism evidence="16 17">
    <name type="scientific">Thermovibrio ammonificans (strain DSM 15698 / JCM 12110 / HB-1)</name>
    <dbReference type="NCBI Taxonomy" id="648996"/>
    <lineage>
        <taxon>Bacteria</taxon>
        <taxon>Pseudomonadati</taxon>
        <taxon>Aquificota</taxon>
        <taxon>Aquificia</taxon>
        <taxon>Desulfurobacteriales</taxon>
        <taxon>Desulfurobacteriaceae</taxon>
        <taxon>Thermovibrio</taxon>
    </lineage>
</organism>
<dbReference type="InterPro" id="IPR001412">
    <property type="entry name" value="aa-tRNA-synth_I_CS"/>
</dbReference>
<dbReference type="GO" id="GO:0005524">
    <property type="term" value="F:ATP binding"/>
    <property type="evidence" value="ECO:0007669"/>
    <property type="project" value="UniProtKB-UniRule"/>
</dbReference>
<evidence type="ECO:0000256" key="10">
    <source>
        <dbReference type="ARBA" id="ARBA00047552"/>
    </source>
</evidence>
<dbReference type="FunFam" id="3.40.50.620:FF:000032">
    <property type="entry name" value="Valine--tRNA ligase"/>
    <property type="match status" value="1"/>
</dbReference>
<dbReference type="eggNOG" id="COG0525">
    <property type="taxonomic scope" value="Bacteria"/>
</dbReference>
<comment type="subcellular location">
    <subcellularLocation>
        <location evidence="1 12">Cytoplasm</location>
    </subcellularLocation>
</comment>
<dbReference type="FunFam" id="1.10.287.380:FF:000001">
    <property type="entry name" value="Valine--tRNA ligase"/>
    <property type="match status" value="1"/>
</dbReference>
<dbReference type="Pfam" id="PF10458">
    <property type="entry name" value="Val_tRNA-synt_C"/>
    <property type="match status" value="1"/>
</dbReference>
<dbReference type="HAMAP" id="MF_02004">
    <property type="entry name" value="Val_tRNA_synth_type1"/>
    <property type="match status" value="1"/>
</dbReference>
<proteinExistence type="inferred from homology"/>
<keyword evidence="5 12" id="KW-0547">Nucleotide-binding</keyword>
<feature type="short sequence motif" description="'KMSKS' region" evidence="12">
    <location>
        <begin position="525"/>
        <end position="529"/>
    </location>
</feature>
<dbReference type="PANTHER" id="PTHR11946:SF93">
    <property type="entry name" value="VALINE--TRNA LIGASE, CHLOROPLASTIC_MITOCHONDRIAL 2"/>
    <property type="match status" value="1"/>
</dbReference>
<comment type="domain">
    <text evidence="12">The C-terminal coiled-coil domain is crucial for aminoacylation activity.</text>
</comment>
<dbReference type="CDD" id="cd07962">
    <property type="entry name" value="Anticodon_Ia_Val"/>
    <property type="match status" value="1"/>
</dbReference>
<evidence type="ECO:0000256" key="11">
    <source>
        <dbReference type="ARBA" id="ARBA00060830"/>
    </source>
</evidence>
<accession>E8T5H8</accession>
<evidence type="ECO:0000256" key="8">
    <source>
        <dbReference type="ARBA" id="ARBA00023054"/>
    </source>
</evidence>
<evidence type="ECO:0000256" key="3">
    <source>
        <dbReference type="ARBA" id="ARBA00022490"/>
    </source>
</evidence>
<dbReference type="NCBIfam" id="NF004349">
    <property type="entry name" value="PRK05729.1"/>
    <property type="match status" value="1"/>
</dbReference>
<dbReference type="STRING" id="648996.Theam_1676"/>
<keyword evidence="7 12" id="KW-0648">Protein biosynthesis</keyword>
<feature type="binding site" evidence="12">
    <location>
        <position position="528"/>
    </location>
    <ligand>
        <name>ATP</name>
        <dbReference type="ChEBI" id="CHEBI:30616"/>
    </ligand>
</feature>
<evidence type="ECO:0000256" key="12">
    <source>
        <dbReference type="HAMAP-Rule" id="MF_02004"/>
    </source>
</evidence>
<dbReference type="InterPro" id="IPR002300">
    <property type="entry name" value="aa-tRNA-synth_Ia"/>
</dbReference>
<evidence type="ECO:0000259" key="13">
    <source>
        <dbReference type="Pfam" id="PF00133"/>
    </source>
</evidence>
<sequence>MEMEPTYNPALFEDKWYRHWLEKGYFHADTEKVLKGEKPKFSVVLPPPNVTGVLHVGHALNSTLQDVICRWKRMNGYEVCWVPGTDHAGIATQWVVERELAKEGLTRHDVGREEFLKRVWKWKEQYGSRIINQLKKLGTSCDWERERFTMDEGFSRAVRRAFVTLYKEGLIYRGKRLINWCPRCHTALSDLEVEHEEEQGNLWYIRYPLVGEEGYIVVATTRPETLLGDVAVAVNPSDERYRHLIGKKVRLPIVEREIPIIADEYVDPEFGTGAVKITPAHDFNDYEVAQRHGLPEIQVMDDWGRITVAPFKGMDRFEAREAIVKMLKEEELLEKVEPHTHAVGHCYRCKTVIEPYLTEQWFVKTKPLAQRPIEAVKSGEVKFIPKQWENTFFDWMYNIRDWCISRQIWWGHRIPAWYCADCGHVNVAEEAPERCESCGSRNLKQDEDVLDTWFSSALWPFGVFGWPDETDDLKAFYPTDLLVTGFDIIFFWVARMMMMGYHFTGKRPFADVYVHALVRDEKGQKMSKTKGNVIDPLEMVEKYGADTLRFTLTALAAQGRDIRLSERIIEGYRHFANKVWNVARFVLNAADAAAVEGGASTNYAPEDLWILTKLSETAQEVDRALEGYRFNDAAKAVYQFIWNELADWYVEFTKHRLYKGTEQERRTASQVLLRVLREAMKLLHPIMPFITEEIYQKLPNKDAESIVIAPWPSKECCLFPEVAQRVETVKELIRGVRNVKAELNIPPSTQVEVFVKSGDSELVDVIEKMEPAIKQLARASSVKVVSEAPKGCVSFFLPGVEVYVKVGELIDVEKEVERIKKKLEKMAKEIAKLEKKLSNENFLAKAPKEVVEKNRKELQELTQLHSKLTQTLQQLQKLG</sequence>
<keyword evidence="6 12" id="KW-0067">ATP-binding</keyword>
<dbReference type="InterPro" id="IPR010978">
    <property type="entry name" value="tRNA-bd_arm"/>
</dbReference>
<dbReference type="PANTHER" id="PTHR11946">
    <property type="entry name" value="VALYL-TRNA SYNTHETASES"/>
    <property type="match status" value="1"/>
</dbReference>
<dbReference type="AlphaFoldDB" id="E8T5H8"/>
<dbReference type="Pfam" id="PF08264">
    <property type="entry name" value="Anticodon_1"/>
    <property type="match status" value="1"/>
</dbReference>
<evidence type="ECO:0000259" key="15">
    <source>
        <dbReference type="Pfam" id="PF10458"/>
    </source>
</evidence>
<dbReference type="InterPro" id="IPR013155">
    <property type="entry name" value="M/V/L/I-tRNA-synth_anticd-bd"/>
</dbReference>
<keyword evidence="4 12" id="KW-0436">Ligase</keyword>
<evidence type="ECO:0000313" key="16">
    <source>
        <dbReference type="EMBL" id="ADU97632.1"/>
    </source>
</evidence>
<dbReference type="GO" id="GO:0004832">
    <property type="term" value="F:valine-tRNA ligase activity"/>
    <property type="evidence" value="ECO:0007669"/>
    <property type="project" value="UniProtKB-UniRule"/>
</dbReference>
<dbReference type="FunFam" id="3.90.740.10:FF:000005">
    <property type="entry name" value="Valine--tRNA ligase, mitochondrial"/>
    <property type="match status" value="1"/>
</dbReference>
<dbReference type="Pfam" id="PF00133">
    <property type="entry name" value="tRNA-synt_1"/>
    <property type="match status" value="1"/>
</dbReference>
<dbReference type="InterPro" id="IPR009080">
    <property type="entry name" value="tRNAsynth_Ia_anticodon-bd"/>
</dbReference>
<dbReference type="InterPro" id="IPR033705">
    <property type="entry name" value="Anticodon_Ia_Val"/>
</dbReference>
<feature type="short sequence motif" description="'HIGH' region" evidence="12">
    <location>
        <begin position="48"/>
        <end position="58"/>
    </location>
</feature>
<dbReference type="InterPro" id="IPR014729">
    <property type="entry name" value="Rossmann-like_a/b/a_fold"/>
</dbReference>
<dbReference type="Proteomes" id="UP000006362">
    <property type="component" value="Chromosome"/>
</dbReference>
<evidence type="ECO:0000313" key="17">
    <source>
        <dbReference type="Proteomes" id="UP000006362"/>
    </source>
</evidence>
<feature type="domain" description="Aminoacyl-tRNA synthetase class Ia" evidence="13">
    <location>
        <begin position="15"/>
        <end position="565"/>
    </location>
</feature>
<evidence type="ECO:0000256" key="5">
    <source>
        <dbReference type="ARBA" id="ARBA00022741"/>
    </source>
</evidence>
<dbReference type="SUPFAM" id="SSF50677">
    <property type="entry name" value="ValRS/IleRS/LeuRS editing domain"/>
    <property type="match status" value="1"/>
</dbReference>
<dbReference type="GO" id="GO:0005829">
    <property type="term" value="C:cytosol"/>
    <property type="evidence" value="ECO:0007669"/>
    <property type="project" value="TreeGrafter"/>
</dbReference>
<feature type="domain" description="Valyl-tRNA synthetase tRNA-binding arm" evidence="15">
    <location>
        <begin position="811"/>
        <end position="876"/>
    </location>
</feature>
<comment type="function">
    <text evidence="12">Catalyzes the attachment of valine to tRNA(Val). As ValRS can inadvertently accommodate and process structurally similar amino acids such as threonine, to avoid such errors, it has a 'posttransfer' editing activity that hydrolyzes mischarged Thr-tRNA(Val) in a tRNA-dependent manner.</text>
</comment>
<dbReference type="InterPro" id="IPR037118">
    <property type="entry name" value="Val-tRNA_synth_C_sf"/>
</dbReference>
<protein>
    <recommendedName>
        <fullName evidence="12">Valine--tRNA ligase</fullName>
        <ecNumber evidence="12">6.1.1.9</ecNumber>
    </recommendedName>
    <alternativeName>
        <fullName evidence="12">Valyl-tRNA synthetase</fullName>
        <shortName evidence="12">ValRS</shortName>
    </alternativeName>
</protein>
<dbReference type="CDD" id="cd00817">
    <property type="entry name" value="ValRS_core"/>
    <property type="match status" value="1"/>
</dbReference>
<dbReference type="InterPro" id="IPR009008">
    <property type="entry name" value="Val/Leu/Ile-tRNA-synth_edit"/>
</dbReference>
<keyword evidence="9 12" id="KW-0030">Aminoacyl-tRNA synthetase</keyword>
<gene>
    <name evidence="12" type="primary">valS</name>
    <name evidence="16" type="ordered locus">Theam_1676</name>
</gene>
<keyword evidence="3 12" id="KW-0963">Cytoplasm</keyword>
<dbReference type="Gene3D" id="3.40.50.620">
    <property type="entry name" value="HUPs"/>
    <property type="match status" value="2"/>
</dbReference>
<dbReference type="InterPro" id="IPR019499">
    <property type="entry name" value="Val-tRNA_synth_tRNA-bd"/>
</dbReference>
<dbReference type="OrthoDB" id="9810365at2"/>
<dbReference type="KEGG" id="tam:Theam_1676"/>
<dbReference type="FunFam" id="1.10.730.10:FF:000014">
    <property type="entry name" value="Valine--tRNA ligase"/>
    <property type="match status" value="1"/>
</dbReference>
<evidence type="ECO:0000256" key="6">
    <source>
        <dbReference type="ARBA" id="ARBA00022840"/>
    </source>
</evidence>
<keyword evidence="8 12" id="KW-0175">Coiled coil</keyword>
<dbReference type="PROSITE" id="PS00178">
    <property type="entry name" value="AA_TRNA_LIGASE_I"/>
    <property type="match status" value="1"/>
</dbReference>
<comment type="catalytic activity">
    <reaction evidence="10 12">
        <text>tRNA(Val) + L-valine + ATP = L-valyl-tRNA(Val) + AMP + diphosphate</text>
        <dbReference type="Rhea" id="RHEA:10704"/>
        <dbReference type="Rhea" id="RHEA-COMP:9672"/>
        <dbReference type="Rhea" id="RHEA-COMP:9708"/>
        <dbReference type="ChEBI" id="CHEBI:30616"/>
        <dbReference type="ChEBI" id="CHEBI:33019"/>
        <dbReference type="ChEBI" id="CHEBI:57762"/>
        <dbReference type="ChEBI" id="CHEBI:78442"/>
        <dbReference type="ChEBI" id="CHEBI:78537"/>
        <dbReference type="ChEBI" id="CHEBI:456215"/>
        <dbReference type="EC" id="6.1.1.9"/>
    </reaction>
</comment>
<dbReference type="SUPFAM" id="SSF52374">
    <property type="entry name" value="Nucleotidylyl transferase"/>
    <property type="match status" value="1"/>
</dbReference>
<dbReference type="SUPFAM" id="SSF47323">
    <property type="entry name" value="Anticodon-binding domain of a subclass of class I aminoacyl-tRNA synthetases"/>
    <property type="match status" value="1"/>
</dbReference>
<dbReference type="GO" id="GO:0002161">
    <property type="term" value="F:aminoacyl-tRNA deacylase activity"/>
    <property type="evidence" value="ECO:0007669"/>
    <property type="project" value="InterPro"/>
</dbReference>
<evidence type="ECO:0000256" key="7">
    <source>
        <dbReference type="ARBA" id="ARBA00022917"/>
    </source>
</evidence>
<feature type="coiled-coil region" evidence="12">
    <location>
        <begin position="809"/>
        <end position="878"/>
    </location>
</feature>
<evidence type="ECO:0000256" key="1">
    <source>
        <dbReference type="ARBA" id="ARBA00004496"/>
    </source>
</evidence>
<dbReference type="RefSeq" id="WP_013538417.1">
    <property type="nucleotide sequence ID" value="NC_014926.1"/>
</dbReference>
<comment type="domain">
    <text evidence="12">ValRS has two distinct active sites: one for aminoacylation and one for editing. The misactivated threonine is translocated from the active site to the editing site.</text>
</comment>
<dbReference type="FunFam" id="3.40.50.620:FF:000098">
    <property type="entry name" value="Valine--tRNA ligase"/>
    <property type="match status" value="1"/>
</dbReference>